<feature type="compositionally biased region" description="Polar residues" evidence="4">
    <location>
        <begin position="818"/>
        <end position="830"/>
    </location>
</feature>
<dbReference type="Gene3D" id="3.80.10.10">
    <property type="entry name" value="Ribonuclease Inhibitor"/>
    <property type="match status" value="5"/>
</dbReference>
<dbReference type="SUPFAM" id="SSF52058">
    <property type="entry name" value="L domain-like"/>
    <property type="match status" value="2"/>
</dbReference>
<keyword evidence="2" id="KW-0732">Signal</keyword>
<keyword evidence="1" id="KW-0433">Leucine-rich repeat</keyword>
<evidence type="ECO:0000313" key="8">
    <source>
        <dbReference type="Proteomes" id="UP000008237"/>
    </source>
</evidence>
<feature type="domain" description="LRRCT" evidence="6">
    <location>
        <begin position="659"/>
        <end position="709"/>
    </location>
</feature>
<dbReference type="Pfam" id="PF13855">
    <property type="entry name" value="LRR_8"/>
    <property type="match status" value="4"/>
</dbReference>
<gene>
    <name evidence="7" type="ORF">EAI_13106</name>
</gene>
<evidence type="ECO:0000259" key="6">
    <source>
        <dbReference type="SMART" id="SM00082"/>
    </source>
</evidence>
<evidence type="ECO:0000256" key="5">
    <source>
        <dbReference type="SAM" id="Phobius"/>
    </source>
</evidence>
<dbReference type="InterPro" id="IPR003591">
    <property type="entry name" value="Leu-rich_rpt_typical-subtyp"/>
</dbReference>
<dbReference type="STRING" id="610380.E2BSY6"/>
<reference evidence="7 8" key="1">
    <citation type="journal article" date="2010" name="Science">
        <title>Genomic comparison of the ants Camponotus floridanus and Harpegnathos saltator.</title>
        <authorList>
            <person name="Bonasio R."/>
            <person name="Zhang G."/>
            <person name="Ye C."/>
            <person name="Mutti N.S."/>
            <person name="Fang X."/>
            <person name="Qin N."/>
            <person name="Donahue G."/>
            <person name="Yang P."/>
            <person name="Li Q."/>
            <person name="Li C."/>
            <person name="Zhang P."/>
            <person name="Huang Z."/>
            <person name="Berger S.L."/>
            <person name="Reinberg D."/>
            <person name="Wang J."/>
            <person name="Liebig J."/>
        </authorList>
    </citation>
    <scope>NUCLEOTIDE SEQUENCE [LARGE SCALE GENOMIC DNA]</scope>
    <source>
        <strain evidence="7 8">R22 G/1</strain>
    </source>
</reference>
<dbReference type="InterPro" id="IPR032675">
    <property type="entry name" value="LRR_dom_sf"/>
</dbReference>
<dbReference type="GO" id="GO:0005886">
    <property type="term" value="C:plasma membrane"/>
    <property type="evidence" value="ECO:0007669"/>
    <property type="project" value="TreeGrafter"/>
</dbReference>
<dbReference type="OMA" id="RYHRHEN"/>
<keyword evidence="8" id="KW-1185">Reference proteome</keyword>
<keyword evidence="5" id="KW-0472">Membrane</keyword>
<dbReference type="FunFam" id="3.80.10.10:FF:001164">
    <property type="entry name" value="GH01279p"/>
    <property type="match status" value="1"/>
</dbReference>
<dbReference type="SMART" id="SM00369">
    <property type="entry name" value="LRR_TYP"/>
    <property type="match status" value="11"/>
</dbReference>
<feature type="region of interest" description="Disordered" evidence="4">
    <location>
        <begin position="818"/>
        <end position="914"/>
    </location>
</feature>
<evidence type="ECO:0000256" key="3">
    <source>
        <dbReference type="ARBA" id="ARBA00022737"/>
    </source>
</evidence>
<dbReference type="AlphaFoldDB" id="E2BSY6"/>
<dbReference type="PANTHER" id="PTHR24369:SF211">
    <property type="entry name" value="LEUCINE-RICH REPEAT-CONTAINING PROTEIN 15-LIKE"/>
    <property type="match status" value="1"/>
</dbReference>
<protein>
    <submittedName>
        <fullName evidence="7">Insulin-like growth factor-binding protein complex acid labile chain</fullName>
    </submittedName>
</protein>
<dbReference type="InterPro" id="IPR000483">
    <property type="entry name" value="Cys-rich_flank_reg_C"/>
</dbReference>
<dbReference type="EMBL" id="GL450313">
    <property type="protein sequence ID" value="EFN81174.1"/>
    <property type="molecule type" value="Genomic_DNA"/>
</dbReference>
<dbReference type="InParanoid" id="E2BSY6"/>
<evidence type="ECO:0000256" key="1">
    <source>
        <dbReference type="ARBA" id="ARBA00022614"/>
    </source>
</evidence>
<proteinExistence type="predicted"/>
<dbReference type="PRINTS" id="PR00019">
    <property type="entry name" value="LEURICHRPT"/>
</dbReference>
<dbReference type="Proteomes" id="UP000008237">
    <property type="component" value="Unassembled WGS sequence"/>
</dbReference>
<dbReference type="PROSITE" id="PS51450">
    <property type="entry name" value="LRR"/>
    <property type="match status" value="1"/>
</dbReference>
<feature type="compositionally biased region" description="Gly residues" evidence="4">
    <location>
        <begin position="38"/>
        <end position="80"/>
    </location>
</feature>
<keyword evidence="5" id="KW-1133">Transmembrane helix</keyword>
<dbReference type="OrthoDB" id="28057at2759"/>
<organism evidence="8">
    <name type="scientific">Harpegnathos saltator</name>
    <name type="common">Jerdon's jumping ant</name>
    <dbReference type="NCBI Taxonomy" id="610380"/>
    <lineage>
        <taxon>Eukaryota</taxon>
        <taxon>Metazoa</taxon>
        <taxon>Ecdysozoa</taxon>
        <taxon>Arthropoda</taxon>
        <taxon>Hexapoda</taxon>
        <taxon>Insecta</taxon>
        <taxon>Pterygota</taxon>
        <taxon>Neoptera</taxon>
        <taxon>Endopterygota</taxon>
        <taxon>Hymenoptera</taxon>
        <taxon>Apocrita</taxon>
        <taxon>Aculeata</taxon>
        <taxon>Formicoidea</taxon>
        <taxon>Formicidae</taxon>
        <taxon>Ponerinae</taxon>
        <taxon>Ponerini</taxon>
        <taxon>Harpegnathos</taxon>
    </lineage>
</organism>
<feature type="region of interest" description="Disordered" evidence="4">
    <location>
        <begin position="38"/>
        <end position="92"/>
    </location>
</feature>
<name>E2BSY6_HARSA</name>
<dbReference type="SMART" id="SM00082">
    <property type="entry name" value="LRRCT"/>
    <property type="match status" value="1"/>
</dbReference>
<evidence type="ECO:0000313" key="7">
    <source>
        <dbReference type="EMBL" id="EFN81174.1"/>
    </source>
</evidence>
<dbReference type="InterPro" id="IPR050541">
    <property type="entry name" value="LRR_TM_domain-containing"/>
</dbReference>
<keyword evidence="3" id="KW-0677">Repeat</keyword>
<evidence type="ECO:0000256" key="4">
    <source>
        <dbReference type="SAM" id="MobiDB-lite"/>
    </source>
</evidence>
<accession>E2BSY6</accession>
<feature type="transmembrane region" description="Helical" evidence="5">
    <location>
        <begin position="951"/>
        <end position="971"/>
    </location>
</feature>
<keyword evidence="5" id="KW-0812">Transmembrane</keyword>
<dbReference type="InterPro" id="IPR001611">
    <property type="entry name" value="Leu-rich_rpt"/>
</dbReference>
<evidence type="ECO:0000256" key="2">
    <source>
        <dbReference type="ARBA" id="ARBA00022729"/>
    </source>
</evidence>
<dbReference type="PANTHER" id="PTHR24369">
    <property type="entry name" value="ANTIGEN BSP, PUTATIVE-RELATED"/>
    <property type="match status" value="1"/>
</dbReference>
<sequence length="1021" mass="109133">MPQQWPKADGMPVGEVFEVLTPNNGSMAAYESWWRWDGGGGAGAGGGSGDDAVDGGGGGGGGDGGGGDGGGSDSGSGGVSSGRAASRDFSGRPRCEDVDLEAMWLPLVLLALMASGSACPDLCECHQSNIEKDTPVLSDVACRGRVPGLSEIPVAARSLSLDSVEGSEIAIFFDELEAADLADDFEMTGTLVDLVTNDTSGDATREILSYLTEFAVTNCSLVSLNASWRGFERLRALNLSYNNLLRLRDVLVIRAMNLSELACLDLSANSLSDISVGTFRTLVGLVRLSLRKNAISTVDEDAFRGLDRLEFLDLSDNRLADLPDSALTPLYSLQKLDLSGNQLQVLGARWFESLDRLRELDVSRNGLARAASGTLQPLSGLSVLRLAENPLRERDVSLLLGTGRRLETVDASRTGLARVPAALTRSVRALRLAGNRLTTVRSGDLDSYPLLRMFDIADNRLVDIENDALGRLEVLDELDLSGNVLTKVPGSLPSSLTVLKLQRNAITALKLDDLNGLYNLRSLMLNDNDISVIEVGALGQLPLLVELDLSDNPIKALPTNTLSGPSNLAKLRMSGLVSLQAHQEEQSDMAFPIPTPERLIMLDVSRSPVLAGQLLADDAALSACKSLIELNLSATNISAIRSDLAYMLPQLRLLGLGRNNWDCTEDLYWLGEWVRQHRESKQRFPAARCASPRELAGLSVMFTLEHTSHTDQPNVTVSSNIDDANSSHNVADLPTLSSVTSATAVPKTEGAAENLNVLAAEAAPTPLATTATTAAEKPVPRVYEAPTSFRNVTSSIMARTSREPSRRSDQTNRVLTMDQNLIKQPAISSASHRRNNPKPSVMATKDETYSQTFDNRADRAAQRNGKMSKLAASAGEIISPPESSSQLGPKRGASEGARTLEKHPAETSNTTKENAVLDARGSNTIAEELNGRATDSGARVSEALSAGAHPGMLVLAGAALGAVAALSVVLSRRATVHRTDRYHRHENIEVHTLTPTTELCDNNNDYTPRLKSSALRGTLNS</sequence>